<gene>
    <name evidence="2" type="ORF">B0J13DRAFT_527364</name>
</gene>
<proteinExistence type="predicted"/>
<protein>
    <submittedName>
        <fullName evidence="2">Uncharacterized protein</fullName>
    </submittedName>
</protein>
<comment type="caution">
    <text evidence="2">The sequence shown here is derived from an EMBL/GenBank/DDBJ whole genome shotgun (WGS) entry which is preliminary data.</text>
</comment>
<evidence type="ECO:0000313" key="3">
    <source>
        <dbReference type="Proteomes" id="UP000717696"/>
    </source>
</evidence>
<name>A0A9P9EKW4_9HYPO</name>
<dbReference type="AlphaFoldDB" id="A0A9P9EKW4"/>
<dbReference type="EMBL" id="JAGMUU010000014">
    <property type="protein sequence ID" value="KAH7139690.1"/>
    <property type="molecule type" value="Genomic_DNA"/>
</dbReference>
<sequence>MGFPSRDSIRSTVPQSHRSLDRPLRFNELSATFFWTRPVIPRQDWTRHAKSGFVKRVPANKGTRTRRSPRLSTVWDVTIEDETRQVCHCARIDICANLLAYNFAMTYHNSVESDWRGKRMRNIIVICKGGMGNKFMIEFNCSESKRRTVGIPGMRSSAWPWWMMETGEKQMMDVALLGGLKSPDIEIAMRKVNKAQLNKIDDTFMSKRGSVATMRQPSVTRLNERTAVASKPPISPPQSRLQQFSPHPGAIFEWRTPYGAVPPSRT</sequence>
<organism evidence="2 3">
    <name type="scientific">Dactylonectria estremocensis</name>
    <dbReference type="NCBI Taxonomy" id="1079267"/>
    <lineage>
        <taxon>Eukaryota</taxon>
        <taxon>Fungi</taxon>
        <taxon>Dikarya</taxon>
        <taxon>Ascomycota</taxon>
        <taxon>Pezizomycotina</taxon>
        <taxon>Sordariomycetes</taxon>
        <taxon>Hypocreomycetidae</taxon>
        <taxon>Hypocreales</taxon>
        <taxon>Nectriaceae</taxon>
        <taxon>Dactylonectria</taxon>
    </lineage>
</organism>
<feature type="region of interest" description="Disordered" evidence="1">
    <location>
        <begin position="225"/>
        <end position="245"/>
    </location>
</feature>
<reference evidence="2" key="1">
    <citation type="journal article" date="2021" name="Nat. Commun.">
        <title>Genetic determinants of endophytism in the Arabidopsis root mycobiome.</title>
        <authorList>
            <person name="Mesny F."/>
            <person name="Miyauchi S."/>
            <person name="Thiergart T."/>
            <person name="Pickel B."/>
            <person name="Atanasova L."/>
            <person name="Karlsson M."/>
            <person name="Huettel B."/>
            <person name="Barry K.W."/>
            <person name="Haridas S."/>
            <person name="Chen C."/>
            <person name="Bauer D."/>
            <person name="Andreopoulos W."/>
            <person name="Pangilinan J."/>
            <person name="LaButti K."/>
            <person name="Riley R."/>
            <person name="Lipzen A."/>
            <person name="Clum A."/>
            <person name="Drula E."/>
            <person name="Henrissat B."/>
            <person name="Kohler A."/>
            <person name="Grigoriev I.V."/>
            <person name="Martin F.M."/>
            <person name="Hacquard S."/>
        </authorList>
    </citation>
    <scope>NUCLEOTIDE SEQUENCE</scope>
    <source>
        <strain evidence="2">MPI-CAGE-AT-0021</strain>
    </source>
</reference>
<keyword evidence="3" id="KW-1185">Reference proteome</keyword>
<dbReference type="Proteomes" id="UP000717696">
    <property type="component" value="Unassembled WGS sequence"/>
</dbReference>
<evidence type="ECO:0000256" key="1">
    <source>
        <dbReference type="SAM" id="MobiDB-lite"/>
    </source>
</evidence>
<evidence type="ECO:0000313" key="2">
    <source>
        <dbReference type="EMBL" id="KAH7139690.1"/>
    </source>
</evidence>
<accession>A0A9P9EKW4</accession>